<dbReference type="Pfam" id="PF02656">
    <property type="entry name" value="DUF202"/>
    <property type="match status" value="1"/>
</dbReference>
<feature type="domain" description="DUF202" evidence="6">
    <location>
        <begin position="8"/>
        <end position="70"/>
    </location>
</feature>
<dbReference type="Proteomes" id="UP001651690">
    <property type="component" value="Unassembled WGS sequence"/>
</dbReference>
<feature type="transmembrane region" description="Helical" evidence="5">
    <location>
        <begin position="84"/>
        <end position="104"/>
    </location>
</feature>
<dbReference type="RefSeq" id="WP_255061773.1">
    <property type="nucleotide sequence ID" value="NZ_JANDBD010000008.1"/>
</dbReference>
<evidence type="ECO:0000256" key="1">
    <source>
        <dbReference type="ARBA" id="ARBA00004127"/>
    </source>
</evidence>
<evidence type="ECO:0000256" key="3">
    <source>
        <dbReference type="ARBA" id="ARBA00022989"/>
    </source>
</evidence>
<evidence type="ECO:0000259" key="6">
    <source>
        <dbReference type="Pfam" id="PF02656"/>
    </source>
</evidence>
<dbReference type="InterPro" id="IPR003807">
    <property type="entry name" value="DUF202"/>
</dbReference>
<accession>A0ABT1M570</accession>
<keyword evidence="8" id="KW-1185">Reference proteome</keyword>
<reference evidence="7 8" key="1">
    <citation type="submission" date="2022-06" db="EMBL/GenBank/DDBJ databases">
        <title>Mycolicibacterium sp. CAU 1645 isolated from seawater.</title>
        <authorList>
            <person name="Kim W."/>
        </authorList>
    </citation>
    <scope>NUCLEOTIDE SEQUENCE [LARGE SCALE GENOMIC DNA]</scope>
    <source>
        <strain evidence="7 8">CAU 1645</strain>
    </source>
</reference>
<keyword evidence="4 5" id="KW-0472">Membrane</keyword>
<organism evidence="7 8">
    <name type="scientific">Mycolicibacterium arenosum</name>
    <dbReference type="NCBI Taxonomy" id="2952157"/>
    <lineage>
        <taxon>Bacteria</taxon>
        <taxon>Bacillati</taxon>
        <taxon>Actinomycetota</taxon>
        <taxon>Actinomycetes</taxon>
        <taxon>Mycobacteriales</taxon>
        <taxon>Mycobacteriaceae</taxon>
        <taxon>Mycolicibacterium</taxon>
    </lineage>
</organism>
<sequence length="109" mass="11362">MTEAGLFDVGAQAERTALAWQRTAIGLLANGALLCRWSLVEHLPVWPAVVLTAGAGLALLAVVPARYRRIVGAVRSGRNPIARFAMPAVVVGFTAVIALVVTQVCALSA</sequence>
<evidence type="ECO:0000313" key="8">
    <source>
        <dbReference type="Proteomes" id="UP001651690"/>
    </source>
</evidence>
<evidence type="ECO:0000256" key="5">
    <source>
        <dbReference type="SAM" id="Phobius"/>
    </source>
</evidence>
<keyword evidence="3 5" id="KW-1133">Transmembrane helix</keyword>
<keyword evidence="2 5" id="KW-0812">Transmembrane</keyword>
<protein>
    <submittedName>
        <fullName evidence="7">DUF202 domain-containing protein</fullName>
    </submittedName>
</protein>
<gene>
    <name evidence="7" type="ORF">NM203_19130</name>
</gene>
<proteinExistence type="predicted"/>
<name>A0ABT1M570_9MYCO</name>
<comment type="subcellular location">
    <subcellularLocation>
        <location evidence="1">Endomembrane system</location>
        <topology evidence="1">Multi-pass membrane protein</topology>
    </subcellularLocation>
</comment>
<comment type="caution">
    <text evidence="7">The sequence shown here is derived from an EMBL/GenBank/DDBJ whole genome shotgun (WGS) entry which is preliminary data.</text>
</comment>
<evidence type="ECO:0000256" key="2">
    <source>
        <dbReference type="ARBA" id="ARBA00022692"/>
    </source>
</evidence>
<feature type="transmembrane region" description="Helical" evidence="5">
    <location>
        <begin position="43"/>
        <end position="63"/>
    </location>
</feature>
<evidence type="ECO:0000256" key="4">
    <source>
        <dbReference type="ARBA" id="ARBA00023136"/>
    </source>
</evidence>
<evidence type="ECO:0000313" key="7">
    <source>
        <dbReference type="EMBL" id="MCP9274308.1"/>
    </source>
</evidence>
<dbReference type="EMBL" id="JANDBD010000008">
    <property type="protein sequence ID" value="MCP9274308.1"/>
    <property type="molecule type" value="Genomic_DNA"/>
</dbReference>